<comment type="similarity">
    <text evidence="2">Belongs to the cyclic nucleotide-gated cation channel (TC 1.A.1.5) family.</text>
</comment>
<dbReference type="PROSITE" id="PS50042">
    <property type="entry name" value="CNMP_BINDING_3"/>
    <property type="match status" value="1"/>
</dbReference>
<dbReference type="InterPro" id="IPR005821">
    <property type="entry name" value="Ion_trans_dom"/>
</dbReference>
<dbReference type="EMBL" id="JBEDUW010000007">
    <property type="protein sequence ID" value="KAK9914438.1"/>
    <property type="molecule type" value="Genomic_DNA"/>
</dbReference>
<dbReference type="Pfam" id="PF00027">
    <property type="entry name" value="cNMP_binding"/>
    <property type="match status" value="1"/>
</dbReference>
<dbReference type="AlphaFoldDB" id="A0AAW1W6H9"/>
<accession>A0AAW1W6H9</accession>
<evidence type="ECO:0000256" key="1">
    <source>
        <dbReference type="ARBA" id="ARBA00004141"/>
    </source>
</evidence>
<comment type="subcellular location">
    <subcellularLocation>
        <location evidence="1">Membrane</location>
        <topology evidence="1">Multi-pass membrane protein</topology>
    </subcellularLocation>
</comment>
<feature type="domain" description="Cyclic nucleotide-binding" evidence="11">
    <location>
        <begin position="404"/>
        <end position="511"/>
    </location>
</feature>
<evidence type="ECO:0000256" key="7">
    <source>
        <dbReference type="ARBA" id="ARBA00023136"/>
    </source>
</evidence>
<evidence type="ECO:0000313" key="13">
    <source>
        <dbReference type="Proteomes" id="UP001457282"/>
    </source>
</evidence>
<evidence type="ECO:0000256" key="6">
    <source>
        <dbReference type="ARBA" id="ARBA00023065"/>
    </source>
</evidence>
<sequence>MSIGNVLNFYYAVLFSKRKLFGPQEFRLWSHIFLVLCVVALSLDPLFCYILVLNDDHNCLGLDRKLGTVAIVLRCIIDFFYILHIICQFRSRFACLSSKVPEIRAEIRAIPWRCFLFYSLVDILVILPLPQVLIFSVVPKLNDSRFFDAAESLNFIVVFQYVLRVIRICSLLKKVARTSRILAETAWANLFLYLLASHVVGAFWYLFSIERKATCWREACKRHDITYCSLYCDDNFGPGTFLDDPCSTDSTVFHFGIFTDALGFGIVDSADLVQKISYCFWWGLQNLSSLGQGLQTSTYVWEIYFAAFVSISGLVLLASLIGNMQTYLQLKTARLAEMRVKEQERDYCMAFYTLPHDLKKRIKKDQWREDIALTMDKFFLSLPKDLRRDTKRYICLGALRRVPLFDTLDEQLLEAMCDILKPVIYTKESHIIREGDSVDGMFFIMRGMVFSRERHGFFSVCLKAGDFCGEEIIATLDPSSSSHLPISTRTVQAITLVEAFVLKADDFRSLVSQQSQGRPLKHNFRFYTQHWRIWAACYIQEAWRHYRRKKLEESLRKEEILLQEAVDKAGGSSSSSSQSLGSAIYALRFAANALGAIRHNARPRLFHKPSEPDISIE</sequence>
<feature type="transmembrane region" description="Helical" evidence="10">
    <location>
        <begin position="66"/>
        <end position="89"/>
    </location>
</feature>
<dbReference type="GO" id="GO:0016020">
    <property type="term" value="C:membrane"/>
    <property type="evidence" value="ECO:0007669"/>
    <property type="project" value="UniProtKB-SubCell"/>
</dbReference>
<dbReference type="Pfam" id="PF00520">
    <property type="entry name" value="Ion_trans"/>
    <property type="match status" value="1"/>
</dbReference>
<dbReference type="InterPro" id="IPR000595">
    <property type="entry name" value="cNMP-bd_dom"/>
</dbReference>
<evidence type="ECO:0000313" key="12">
    <source>
        <dbReference type="EMBL" id="KAK9914438.1"/>
    </source>
</evidence>
<dbReference type="Proteomes" id="UP001457282">
    <property type="component" value="Unassembled WGS sequence"/>
</dbReference>
<keyword evidence="5 10" id="KW-1133">Transmembrane helix</keyword>
<dbReference type="GO" id="GO:0005216">
    <property type="term" value="F:monoatomic ion channel activity"/>
    <property type="evidence" value="ECO:0007669"/>
    <property type="project" value="InterPro"/>
</dbReference>
<evidence type="ECO:0000256" key="3">
    <source>
        <dbReference type="ARBA" id="ARBA00022448"/>
    </source>
</evidence>
<evidence type="ECO:0000256" key="8">
    <source>
        <dbReference type="ARBA" id="ARBA00023286"/>
    </source>
</evidence>
<keyword evidence="6" id="KW-0406">Ion transport</keyword>
<keyword evidence="7 10" id="KW-0472">Membrane</keyword>
<dbReference type="InterPro" id="IPR014710">
    <property type="entry name" value="RmlC-like_jellyroll"/>
</dbReference>
<evidence type="ECO:0000256" key="10">
    <source>
        <dbReference type="SAM" id="Phobius"/>
    </source>
</evidence>
<keyword evidence="8" id="KW-1071">Ligand-gated ion channel</keyword>
<organism evidence="12 13">
    <name type="scientific">Rubus argutus</name>
    <name type="common">Southern blackberry</name>
    <dbReference type="NCBI Taxonomy" id="59490"/>
    <lineage>
        <taxon>Eukaryota</taxon>
        <taxon>Viridiplantae</taxon>
        <taxon>Streptophyta</taxon>
        <taxon>Embryophyta</taxon>
        <taxon>Tracheophyta</taxon>
        <taxon>Spermatophyta</taxon>
        <taxon>Magnoliopsida</taxon>
        <taxon>eudicotyledons</taxon>
        <taxon>Gunneridae</taxon>
        <taxon>Pentapetalae</taxon>
        <taxon>rosids</taxon>
        <taxon>fabids</taxon>
        <taxon>Rosales</taxon>
        <taxon>Rosaceae</taxon>
        <taxon>Rosoideae</taxon>
        <taxon>Rosoideae incertae sedis</taxon>
        <taxon>Rubus</taxon>
    </lineage>
</organism>
<dbReference type="CDD" id="cd00038">
    <property type="entry name" value="CAP_ED"/>
    <property type="match status" value="1"/>
</dbReference>
<keyword evidence="13" id="KW-1185">Reference proteome</keyword>
<keyword evidence="3" id="KW-0813">Transport</keyword>
<evidence type="ECO:0000256" key="5">
    <source>
        <dbReference type="ARBA" id="ARBA00022989"/>
    </source>
</evidence>
<dbReference type="Gene3D" id="1.10.287.70">
    <property type="match status" value="1"/>
</dbReference>
<feature type="transmembrane region" description="Helical" evidence="10">
    <location>
        <begin position="187"/>
        <end position="207"/>
    </location>
</feature>
<evidence type="ECO:0000256" key="4">
    <source>
        <dbReference type="ARBA" id="ARBA00022692"/>
    </source>
</evidence>
<reference evidence="12 13" key="1">
    <citation type="journal article" date="2023" name="G3 (Bethesda)">
        <title>A chromosome-length genome assembly and annotation of blackberry (Rubus argutus, cv. 'Hillquist').</title>
        <authorList>
            <person name="Bruna T."/>
            <person name="Aryal R."/>
            <person name="Dudchenko O."/>
            <person name="Sargent D.J."/>
            <person name="Mead D."/>
            <person name="Buti M."/>
            <person name="Cavallini A."/>
            <person name="Hytonen T."/>
            <person name="Andres J."/>
            <person name="Pham M."/>
            <person name="Weisz D."/>
            <person name="Mascagni F."/>
            <person name="Usai G."/>
            <person name="Natali L."/>
            <person name="Bassil N."/>
            <person name="Fernandez G.E."/>
            <person name="Lomsadze A."/>
            <person name="Armour M."/>
            <person name="Olukolu B."/>
            <person name="Poorten T."/>
            <person name="Britton C."/>
            <person name="Davik J."/>
            <person name="Ashrafi H."/>
            <person name="Aiden E.L."/>
            <person name="Borodovsky M."/>
            <person name="Worthington M."/>
        </authorList>
    </citation>
    <scope>NUCLEOTIDE SEQUENCE [LARGE SCALE GENOMIC DNA]</scope>
    <source>
        <strain evidence="12">PI 553951</strain>
    </source>
</reference>
<feature type="transmembrane region" description="Helical" evidence="10">
    <location>
        <begin position="303"/>
        <end position="321"/>
    </location>
</feature>
<protein>
    <recommendedName>
        <fullName evidence="11">Cyclic nucleotide-binding domain-containing protein</fullName>
    </recommendedName>
</protein>
<evidence type="ECO:0000259" key="11">
    <source>
        <dbReference type="PROSITE" id="PS50042"/>
    </source>
</evidence>
<evidence type="ECO:0000256" key="2">
    <source>
        <dbReference type="ARBA" id="ARBA00010486"/>
    </source>
</evidence>
<evidence type="ECO:0000256" key="9">
    <source>
        <dbReference type="ARBA" id="ARBA00023303"/>
    </source>
</evidence>
<dbReference type="InterPro" id="IPR018490">
    <property type="entry name" value="cNMP-bd_dom_sf"/>
</dbReference>
<gene>
    <name evidence="12" type="ORF">M0R45_038219</name>
</gene>
<dbReference type="SMART" id="SM00100">
    <property type="entry name" value="cNMP"/>
    <property type="match status" value="1"/>
</dbReference>
<proteinExistence type="inferred from homology"/>
<dbReference type="PANTHER" id="PTHR45651">
    <property type="entry name" value="CYCLIC NUCLEOTIDE-GATED ION CHANNEL 15-RELATED-RELATED"/>
    <property type="match status" value="1"/>
</dbReference>
<feature type="transmembrane region" description="Helical" evidence="10">
    <location>
        <begin position="28"/>
        <end position="54"/>
    </location>
</feature>
<name>A0AAW1W6H9_RUBAR</name>
<dbReference type="SUPFAM" id="SSF81324">
    <property type="entry name" value="Voltage-gated potassium channels"/>
    <property type="match status" value="1"/>
</dbReference>
<keyword evidence="9" id="KW-0407">Ion channel</keyword>
<feature type="transmembrane region" description="Helical" evidence="10">
    <location>
        <begin position="110"/>
        <end position="129"/>
    </location>
</feature>
<dbReference type="Gene3D" id="2.60.120.10">
    <property type="entry name" value="Jelly Rolls"/>
    <property type="match status" value="1"/>
</dbReference>
<comment type="caution">
    <text evidence="12">The sequence shown here is derived from an EMBL/GenBank/DDBJ whole genome shotgun (WGS) entry which is preliminary data.</text>
</comment>
<dbReference type="SUPFAM" id="SSF51206">
    <property type="entry name" value="cAMP-binding domain-like"/>
    <property type="match status" value="1"/>
</dbReference>
<keyword evidence="4 10" id="KW-0812">Transmembrane</keyword>
<dbReference type="PANTHER" id="PTHR45651:SF36">
    <property type="entry name" value="CYCLIC NUCLEOTIDE-BINDING DOMAIN-CONTAINING PROTEIN"/>
    <property type="match status" value="1"/>
</dbReference>